<protein>
    <recommendedName>
        <fullName evidence="2">PI3K-ABD domain-containing protein</fullName>
    </recommendedName>
</protein>
<dbReference type="Proteomes" id="UP001162483">
    <property type="component" value="Unassembled WGS sequence"/>
</dbReference>
<keyword evidence="4" id="KW-1185">Reference proteome</keyword>
<dbReference type="EMBL" id="CATNWA010017049">
    <property type="protein sequence ID" value="CAI9597613.1"/>
    <property type="molecule type" value="Genomic_DNA"/>
</dbReference>
<dbReference type="InterPro" id="IPR003113">
    <property type="entry name" value="PI3K_ABD"/>
</dbReference>
<sequence length="52" mass="5927">MPPRPSSGELWGIHLMPPRILVDCLLPNGMMVTLECIREATLVNIKHELFKE</sequence>
<comment type="caution">
    <text evidence="3">The sequence shown here is derived from an EMBL/GenBank/DDBJ whole genome shotgun (WGS) entry which is preliminary data.</text>
</comment>
<evidence type="ECO:0000256" key="1">
    <source>
        <dbReference type="PROSITE-ProRule" id="PRU00877"/>
    </source>
</evidence>
<evidence type="ECO:0000313" key="3">
    <source>
        <dbReference type="EMBL" id="CAI9597613.1"/>
    </source>
</evidence>
<gene>
    <name evidence="3" type="ORF">SPARVUS_LOCUS12274026</name>
</gene>
<evidence type="ECO:0000313" key="4">
    <source>
        <dbReference type="Proteomes" id="UP001162483"/>
    </source>
</evidence>
<reference evidence="3" key="1">
    <citation type="submission" date="2023-05" db="EMBL/GenBank/DDBJ databases">
        <authorList>
            <person name="Stuckert A."/>
        </authorList>
    </citation>
    <scope>NUCLEOTIDE SEQUENCE</scope>
</reference>
<accession>A0ABN9FKP3</accession>
<feature type="non-terminal residue" evidence="3">
    <location>
        <position position="52"/>
    </location>
</feature>
<dbReference type="PROSITE" id="PS51544">
    <property type="entry name" value="PI3K_ABD"/>
    <property type="match status" value="1"/>
</dbReference>
<comment type="similarity">
    <text evidence="1">Belongs to the PI3/PI4-kinase family.</text>
</comment>
<feature type="domain" description="PI3K-ABD" evidence="2">
    <location>
        <begin position="16"/>
        <end position="52"/>
    </location>
</feature>
<organism evidence="3 4">
    <name type="scientific">Staurois parvus</name>
    <dbReference type="NCBI Taxonomy" id="386267"/>
    <lineage>
        <taxon>Eukaryota</taxon>
        <taxon>Metazoa</taxon>
        <taxon>Chordata</taxon>
        <taxon>Craniata</taxon>
        <taxon>Vertebrata</taxon>
        <taxon>Euteleostomi</taxon>
        <taxon>Amphibia</taxon>
        <taxon>Batrachia</taxon>
        <taxon>Anura</taxon>
        <taxon>Neobatrachia</taxon>
        <taxon>Ranoidea</taxon>
        <taxon>Ranidae</taxon>
        <taxon>Staurois</taxon>
    </lineage>
</organism>
<dbReference type="Gene3D" id="3.10.20.90">
    <property type="entry name" value="Phosphatidylinositol 3-kinase Catalytic Subunit, Chain A, domain 1"/>
    <property type="match status" value="1"/>
</dbReference>
<proteinExistence type="inferred from homology"/>
<name>A0ABN9FKP3_9NEOB</name>
<evidence type="ECO:0000259" key="2">
    <source>
        <dbReference type="PROSITE" id="PS51544"/>
    </source>
</evidence>